<gene>
    <name evidence="6" type="primary">solA_2</name>
    <name evidence="6" type="ORF">GCM10023196_051160</name>
</gene>
<proteinExistence type="predicted"/>
<keyword evidence="7" id="KW-1185">Reference proteome</keyword>
<dbReference type="InterPro" id="IPR045170">
    <property type="entry name" value="MTOX"/>
</dbReference>
<keyword evidence="3" id="KW-0274">FAD</keyword>
<comment type="cofactor">
    <cofactor evidence="1">
        <name>FAD</name>
        <dbReference type="ChEBI" id="CHEBI:57692"/>
    </cofactor>
</comment>
<sequence length="388" mass="41671">MNGALDAEIGVIGVGTVGAMLMWQLTRRGRAAIGFERYAPGHDRAAVGGETRLFRVAYAEGAQYGDLLRRALGQWRELEAAAGVPLLNACGGLAIGDPGHPYIRGLRASAEASGIPVEVLDGRAMRDRYPQHRLLDGEVGVLDPQAGFVRCEAAVVAAADLAERDGATVLRHTEIDSVAERDDYVEIRAGGTAWRVREAVVCAGSWTGRFLPDDWRRHLQPRRLLLSWFAARRSEEYTPERFPIFIRESGGVHLYGAPSVDGVGVKVAGAVPGMPVTEPDAIERRHGAAETARISQAVAELLPGLHPDPIREDAFTDLYTSDGEPFVGRVGRGRLSIASGFSGRGFKYAPALAADVADMVVKGTGAPWDFMAPRRLVPEISTSSGEGR</sequence>
<evidence type="ECO:0000259" key="5">
    <source>
        <dbReference type="Pfam" id="PF01266"/>
    </source>
</evidence>
<dbReference type="Gene3D" id="3.50.50.60">
    <property type="entry name" value="FAD/NAD(P)-binding domain"/>
    <property type="match status" value="1"/>
</dbReference>
<protein>
    <submittedName>
        <fullName evidence="6">N-methyl-L-tryptophan oxidase</fullName>
    </submittedName>
</protein>
<evidence type="ECO:0000313" key="6">
    <source>
        <dbReference type="EMBL" id="GAA4629521.1"/>
    </source>
</evidence>
<keyword evidence="2" id="KW-0285">Flavoprotein</keyword>
<comment type="caution">
    <text evidence="6">The sequence shown here is derived from an EMBL/GenBank/DDBJ whole genome shotgun (WGS) entry which is preliminary data.</text>
</comment>
<dbReference type="NCBIfam" id="NF008425">
    <property type="entry name" value="PRK11259.1"/>
    <property type="match status" value="1"/>
</dbReference>
<dbReference type="EMBL" id="BAABHK010000007">
    <property type="protein sequence ID" value="GAA4629521.1"/>
    <property type="molecule type" value="Genomic_DNA"/>
</dbReference>
<dbReference type="RefSeq" id="WP_345433527.1">
    <property type="nucleotide sequence ID" value="NZ_BAABHK010000007.1"/>
</dbReference>
<dbReference type="Pfam" id="PF01266">
    <property type="entry name" value="DAO"/>
    <property type="match status" value="1"/>
</dbReference>
<organism evidence="6 7">
    <name type="scientific">Actinoallomurus vinaceus</name>
    <dbReference type="NCBI Taxonomy" id="1080074"/>
    <lineage>
        <taxon>Bacteria</taxon>
        <taxon>Bacillati</taxon>
        <taxon>Actinomycetota</taxon>
        <taxon>Actinomycetes</taxon>
        <taxon>Streptosporangiales</taxon>
        <taxon>Thermomonosporaceae</taxon>
        <taxon>Actinoallomurus</taxon>
    </lineage>
</organism>
<keyword evidence="4" id="KW-0560">Oxidoreductase</keyword>
<dbReference type="SUPFAM" id="SSF54373">
    <property type="entry name" value="FAD-linked reductases, C-terminal domain"/>
    <property type="match status" value="1"/>
</dbReference>
<reference evidence="7" key="1">
    <citation type="journal article" date="2019" name="Int. J. Syst. Evol. Microbiol.">
        <title>The Global Catalogue of Microorganisms (GCM) 10K type strain sequencing project: providing services to taxonomists for standard genome sequencing and annotation.</title>
        <authorList>
            <consortium name="The Broad Institute Genomics Platform"/>
            <consortium name="The Broad Institute Genome Sequencing Center for Infectious Disease"/>
            <person name="Wu L."/>
            <person name="Ma J."/>
        </authorList>
    </citation>
    <scope>NUCLEOTIDE SEQUENCE [LARGE SCALE GENOMIC DNA]</scope>
    <source>
        <strain evidence="7">JCM 17939</strain>
    </source>
</reference>
<dbReference type="Gene3D" id="3.30.9.10">
    <property type="entry name" value="D-Amino Acid Oxidase, subunit A, domain 2"/>
    <property type="match status" value="1"/>
</dbReference>
<dbReference type="Proteomes" id="UP001501442">
    <property type="component" value="Unassembled WGS sequence"/>
</dbReference>
<evidence type="ECO:0000256" key="2">
    <source>
        <dbReference type="ARBA" id="ARBA00022630"/>
    </source>
</evidence>
<feature type="domain" description="FAD dependent oxidoreductase" evidence="5">
    <location>
        <begin position="9"/>
        <end position="359"/>
    </location>
</feature>
<evidence type="ECO:0000256" key="3">
    <source>
        <dbReference type="ARBA" id="ARBA00022827"/>
    </source>
</evidence>
<dbReference type="PANTHER" id="PTHR10961:SF7">
    <property type="entry name" value="FAD DEPENDENT OXIDOREDUCTASE DOMAIN-CONTAINING PROTEIN"/>
    <property type="match status" value="1"/>
</dbReference>
<evidence type="ECO:0000256" key="1">
    <source>
        <dbReference type="ARBA" id="ARBA00001974"/>
    </source>
</evidence>
<name>A0ABP8UDL3_9ACTN</name>
<evidence type="ECO:0000256" key="4">
    <source>
        <dbReference type="ARBA" id="ARBA00023002"/>
    </source>
</evidence>
<dbReference type="InterPro" id="IPR036188">
    <property type="entry name" value="FAD/NAD-bd_sf"/>
</dbReference>
<dbReference type="InterPro" id="IPR006076">
    <property type="entry name" value="FAD-dep_OxRdtase"/>
</dbReference>
<accession>A0ABP8UDL3</accession>
<dbReference type="SUPFAM" id="SSF51905">
    <property type="entry name" value="FAD/NAD(P)-binding domain"/>
    <property type="match status" value="1"/>
</dbReference>
<evidence type="ECO:0000313" key="7">
    <source>
        <dbReference type="Proteomes" id="UP001501442"/>
    </source>
</evidence>
<dbReference type="PANTHER" id="PTHR10961">
    <property type="entry name" value="PEROXISOMAL SARCOSINE OXIDASE"/>
    <property type="match status" value="1"/>
</dbReference>